<feature type="binding site" evidence="2">
    <location>
        <begin position="86"/>
        <end position="89"/>
    </location>
    <ligand>
        <name>substrate</name>
    </ligand>
</feature>
<organism evidence="3">
    <name type="scientific">Caldilinea aerophila</name>
    <dbReference type="NCBI Taxonomy" id="133453"/>
    <lineage>
        <taxon>Bacteria</taxon>
        <taxon>Bacillati</taxon>
        <taxon>Chloroflexota</taxon>
        <taxon>Caldilineae</taxon>
        <taxon>Caldilineales</taxon>
        <taxon>Caldilineaceae</taxon>
        <taxon>Caldilinea</taxon>
    </lineage>
</organism>
<dbReference type="InterPro" id="IPR050275">
    <property type="entry name" value="PGM_Phosphatase"/>
</dbReference>
<dbReference type="GO" id="GO:0005737">
    <property type="term" value="C:cytoplasm"/>
    <property type="evidence" value="ECO:0007669"/>
    <property type="project" value="TreeGrafter"/>
</dbReference>
<dbReference type="Gene3D" id="3.40.50.1240">
    <property type="entry name" value="Phosphoglycerate mutase-like"/>
    <property type="match status" value="1"/>
</dbReference>
<dbReference type="CDD" id="cd07067">
    <property type="entry name" value="HP_PGM_like"/>
    <property type="match status" value="1"/>
</dbReference>
<dbReference type="Pfam" id="PF00300">
    <property type="entry name" value="His_Phos_1"/>
    <property type="match status" value="1"/>
</dbReference>
<reference evidence="3" key="1">
    <citation type="journal article" date="2020" name="mSystems">
        <title>Genome- and Community-Level Interaction Insights into Carbon Utilization and Element Cycling Functions of Hydrothermarchaeota in Hydrothermal Sediment.</title>
        <authorList>
            <person name="Zhou Z."/>
            <person name="Liu Y."/>
            <person name="Xu W."/>
            <person name="Pan J."/>
            <person name="Luo Z.H."/>
            <person name="Li M."/>
        </authorList>
    </citation>
    <scope>NUCLEOTIDE SEQUENCE [LARGE SCALE GENOMIC DNA]</scope>
    <source>
        <strain evidence="3">SpSt-289</strain>
    </source>
</reference>
<dbReference type="EMBL" id="DSMG01000037">
    <property type="protein sequence ID" value="HDX30373.1"/>
    <property type="molecule type" value="Genomic_DNA"/>
</dbReference>
<dbReference type="SMART" id="SM00855">
    <property type="entry name" value="PGAM"/>
    <property type="match status" value="1"/>
</dbReference>
<protein>
    <submittedName>
        <fullName evidence="3">MSMEG_4193 family putative phosphomutase</fullName>
    </submittedName>
</protein>
<dbReference type="PANTHER" id="PTHR48100:SF59">
    <property type="entry name" value="ADENOSYLCOBALAMIN_ALPHA-RIBAZOLE PHOSPHATASE"/>
    <property type="match status" value="1"/>
</dbReference>
<evidence type="ECO:0000256" key="1">
    <source>
        <dbReference type="PIRSR" id="PIRSR613078-1"/>
    </source>
</evidence>
<feature type="active site" description="Tele-phosphohistidine intermediate" evidence="1">
    <location>
        <position position="12"/>
    </location>
</feature>
<dbReference type="InterPro" id="IPR029033">
    <property type="entry name" value="His_PPase_superfam"/>
</dbReference>
<feature type="binding site" evidence="2">
    <location>
        <position position="62"/>
    </location>
    <ligand>
        <name>substrate</name>
    </ligand>
</feature>
<dbReference type="InterPro" id="IPR013078">
    <property type="entry name" value="His_Pase_superF_clade-1"/>
</dbReference>
<dbReference type="PANTHER" id="PTHR48100">
    <property type="entry name" value="BROAD-SPECIFICITY PHOSPHATASE YOR283W-RELATED"/>
    <property type="match status" value="1"/>
</dbReference>
<dbReference type="NCBIfam" id="TIGR03848">
    <property type="entry name" value="MSMEG_4193"/>
    <property type="match status" value="1"/>
</dbReference>
<comment type="caution">
    <text evidence="3">The sequence shown here is derived from an EMBL/GenBank/DDBJ whole genome shotgun (WGS) entry which is preliminary data.</text>
</comment>
<accession>A0A7C1FJ09</accession>
<name>A0A7C1FJ09_9CHLR</name>
<sequence length="241" mass="26477">MADTTFVLLIRHGENEYVATHKLAGRTPGVHLNDRGRAQAEALVKHLEEQPLAAIYSSPLVRCVETARPLAAARNLPIIEEPAFLEVDYGDWHGADLRELAKLPEWRKVQHTPSTFRFPNGESLREVQSRSVAGVEMLRHRHPNEVVAVFAHGDIIRTTLAHYLGTPLDLFQRIVVQTASISILAFHDGAPMILAMNWTSTLPKLEIKTDPSSAAQTTDGTVSQSNVQGDGKAVLATAELT</sequence>
<dbReference type="GO" id="GO:0016791">
    <property type="term" value="F:phosphatase activity"/>
    <property type="evidence" value="ECO:0007669"/>
    <property type="project" value="TreeGrafter"/>
</dbReference>
<feature type="active site" description="Proton donor/acceptor" evidence="1">
    <location>
        <position position="86"/>
    </location>
</feature>
<dbReference type="InterPro" id="IPR022492">
    <property type="entry name" value="Phosphomutase_MSMEG4193_put"/>
</dbReference>
<proteinExistence type="predicted"/>
<evidence type="ECO:0000313" key="3">
    <source>
        <dbReference type="EMBL" id="HDX30373.1"/>
    </source>
</evidence>
<dbReference type="SUPFAM" id="SSF53254">
    <property type="entry name" value="Phosphoglycerate mutase-like"/>
    <property type="match status" value="1"/>
</dbReference>
<dbReference type="AlphaFoldDB" id="A0A7C1FJ09"/>
<evidence type="ECO:0000256" key="2">
    <source>
        <dbReference type="PIRSR" id="PIRSR613078-2"/>
    </source>
</evidence>
<gene>
    <name evidence="3" type="ORF">ENQ20_02640</name>
</gene>